<dbReference type="AlphaFoldDB" id="A0A7R8WPR1"/>
<proteinExistence type="predicted"/>
<organism evidence="2">
    <name type="scientific">Cyprideis torosa</name>
    <dbReference type="NCBI Taxonomy" id="163714"/>
    <lineage>
        <taxon>Eukaryota</taxon>
        <taxon>Metazoa</taxon>
        <taxon>Ecdysozoa</taxon>
        <taxon>Arthropoda</taxon>
        <taxon>Crustacea</taxon>
        <taxon>Oligostraca</taxon>
        <taxon>Ostracoda</taxon>
        <taxon>Podocopa</taxon>
        <taxon>Podocopida</taxon>
        <taxon>Cytherocopina</taxon>
        <taxon>Cytheroidea</taxon>
        <taxon>Cytherideidae</taxon>
        <taxon>Cyprideis</taxon>
    </lineage>
</organism>
<sequence length="178" mass="19912">MCSCGSTPPSGPSSTRPSPNPFLRHWERPSPNPFLRHWALDRSQCKIFKCLAFLTSSLVSVYTTTSLLSSINNVSVSLSIRTQPVAARCYILLSYQCFSFIPLKFHLLAKSLTNATRTTRNKGGVLRQAAAGFLVIHWRQSDAQVWECVWVARSRISKQPEEDLTGGERKERGDAVRA</sequence>
<feature type="region of interest" description="Disordered" evidence="1">
    <location>
        <begin position="1"/>
        <end position="22"/>
    </location>
</feature>
<gene>
    <name evidence="2" type="ORF">CTOB1V02_LOCUS12334</name>
</gene>
<accession>A0A7R8WPR1</accession>
<reference evidence="2" key="1">
    <citation type="submission" date="2020-11" db="EMBL/GenBank/DDBJ databases">
        <authorList>
            <person name="Tran Van P."/>
        </authorList>
    </citation>
    <scope>NUCLEOTIDE SEQUENCE</scope>
</reference>
<protein>
    <submittedName>
        <fullName evidence="2">Uncharacterized protein</fullName>
    </submittedName>
</protein>
<feature type="compositionally biased region" description="Low complexity" evidence="1">
    <location>
        <begin position="1"/>
        <end position="17"/>
    </location>
</feature>
<evidence type="ECO:0000256" key="1">
    <source>
        <dbReference type="SAM" id="MobiDB-lite"/>
    </source>
</evidence>
<dbReference type="EMBL" id="OB668957">
    <property type="protein sequence ID" value="CAD7234518.1"/>
    <property type="molecule type" value="Genomic_DNA"/>
</dbReference>
<evidence type="ECO:0000313" key="2">
    <source>
        <dbReference type="EMBL" id="CAD7234518.1"/>
    </source>
</evidence>
<name>A0A7R8WPR1_9CRUS</name>